<protein>
    <submittedName>
        <fullName evidence="5">Acylaminoacyl-peptidase</fullName>
    </submittedName>
</protein>
<evidence type="ECO:0000256" key="3">
    <source>
        <dbReference type="SAM" id="SignalP"/>
    </source>
</evidence>
<dbReference type="GO" id="GO:0004252">
    <property type="term" value="F:serine-type endopeptidase activity"/>
    <property type="evidence" value="ECO:0007669"/>
    <property type="project" value="TreeGrafter"/>
</dbReference>
<dbReference type="GO" id="GO:0006508">
    <property type="term" value="P:proteolysis"/>
    <property type="evidence" value="ECO:0007669"/>
    <property type="project" value="InterPro"/>
</dbReference>
<proteinExistence type="predicted"/>
<evidence type="ECO:0000313" key="5">
    <source>
        <dbReference type="EMBL" id="KEO72208.1"/>
    </source>
</evidence>
<dbReference type="STRING" id="1048983.EL17_20100"/>
<dbReference type="PANTHER" id="PTHR42776:SF27">
    <property type="entry name" value="DIPEPTIDYL PEPTIDASE FAMILY MEMBER 6"/>
    <property type="match status" value="1"/>
</dbReference>
<keyword evidence="1" id="KW-0378">Hydrolase</keyword>
<dbReference type="AlphaFoldDB" id="A0A074KX78"/>
<dbReference type="Pfam" id="PF00326">
    <property type="entry name" value="Peptidase_S9"/>
    <property type="match status" value="1"/>
</dbReference>
<feature type="domain" description="Peptidase S9 prolyl oligopeptidase catalytic" evidence="4">
    <location>
        <begin position="784"/>
        <end position="952"/>
    </location>
</feature>
<dbReference type="eggNOG" id="COG1506">
    <property type="taxonomic scope" value="Bacteria"/>
</dbReference>
<keyword evidence="6" id="KW-1185">Reference proteome</keyword>
<dbReference type="PANTHER" id="PTHR42776">
    <property type="entry name" value="SERINE PEPTIDASE S9 FAMILY MEMBER"/>
    <property type="match status" value="1"/>
</dbReference>
<dbReference type="Proteomes" id="UP000027821">
    <property type="component" value="Unassembled WGS sequence"/>
</dbReference>
<evidence type="ECO:0000313" key="6">
    <source>
        <dbReference type="Proteomes" id="UP000027821"/>
    </source>
</evidence>
<evidence type="ECO:0000256" key="2">
    <source>
        <dbReference type="SAM" id="MobiDB-lite"/>
    </source>
</evidence>
<dbReference type="Gene3D" id="3.40.50.1820">
    <property type="entry name" value="alpha/beta hydrolase"/>
    <property type="match status" value="1"/>
</dbReference>
<feature type="chain" id="PRO_5001697113" evidence="3">
    <location>
        <begin position="21"/>
        <end position="977"/>
    </location>
</feature>
<dbReference type="OrthoDB" id="9812921at2"/>
<evidence type="ECO:0000256" key="1">
    <source>
        <dbReference type="ARBA" id="ARBA00022801"/>
    </source>
</evidence>
<dbReference type="InterPro" id="IPR001375">
    <property type="entry name" value="Peptidase_S9_cat"/>
</dbReference>
<feature type="signal peptide" evidence="3">
    <location>
        <begin position="1"/>
        <end position="20"/>
    </location>
</feature>
<organism evidence="5 6">
    <name type="scientific">Anditalea andensis</name>
    <dbReference type="NCBI Taxonomy" id="1048983"/>
    <lineage>
        <taxon>Bacteria</taxon>
        <taxon>Pseudomonadati</taxon>
        <taxon>Bacteroidota</taxon>
        <taxon>Cytophagia</taxon>
        <taxon>Cytophagales</taxon>
        <taxon>Cytophagaceae</taxon>
        <taxon>Anditalea</taxon>
    </lineage>
</organism>
<evidence type="ECO:0000259" key="4">
    <source>
        <dbReference type="Pfam" id="PF00326"/>
    </source>
</evidence>
<dbReference type="InterPro" id="IPR011042">
    <property type="entry name" value="6-blade_b-propeller_TolB-like"/>
</dbReference>
<dbReference type="SUPFAM" id="SSF82171">
    <property type="entry name" value="DPP6 N-terminal domain-like"/>
    <property type="match status" value="2"/>
</dbReference>
<feature type="region of interest" description="Disordered" evidence="2">
    <location>
        <begin position="320"/>
        <end position="339"/>
    </location>
</feature>
<dbReference type="SUPFAM" id="SSF53474">
    <property type="entry name" value="alpha/beta-Hydrolases"/>
    <property type="match status" value="1"/>
</dbReference>
<name>A0A074KX78_9BACT</name>
<sequence>MKKLIVCYFMLGLLMVPAFAQEPIAPVPMNWKDVPSWKSISGNSVELSPDGKWMAYGMVPVEGDGELIIQQTADPSIKKRYPIGSSSSPSLSFSEDGRWIAFKEYPKEQEKKAAAKDKNKKTKEKLILVDLATDFAKTEYEDIASFSFNGKTASHLAINLAKSSGDAKSADLLLVQLPSLKAQNIGNVVEYAFNKSGEYLAYAIEAANLSGNGAYLLQLNSGKTTILDSDKATYKSISWTEKGDALAMLKMVKDKNYKQDQGKVLGIKNLSSPTVTLYDPQKDSVHFDKAYTISPNQKPQWSEDTKTLYYGIHPLVAAKKEETKETKKGEDKGESEAEKLAKIKSDTTIRTMADLQKALSAIDTTKSKPQGNKDDLTKPDMTIWHWQDKRLQSRQQVQEKQDQNFSFRAMYEVEKSKHTTLQDSSMRELTLLPKEKFALGADYQLYELDMNLDGQNYRDFYLVDLQTGDRKLLFEKYYLPSYASMPRPSTDGNKLLYAKEGHFYVYDLTTDKTLNLTEGLETTFVDTEDDHNVEKPMMAPLGWSSDSKYVLLRDEWDIWQVPVTGNAKAVNLTQQGRKEKIRHQSRYSLDPDEKGIDLSKPLYVRTYGERTKKSGIARIAPGKNGLAAGTTTLLMEDANIGRLAKAKNAPVYYFTKETFNQPTNYFVANADLKNAVQVTENAPDASKYSWSSGARLVDYVSDKGDSLQAALFLPAGYEEGKQYPTIVYYYEKLSQTLHNFPNPGFSGTGWNPSLYTSNGYAVLIPDIVYTMDDPGMSAVWCVLPAVKEAIKTGIIDGEKMGIHGHSWGGYQTSFLITQTDMFKAAAAGAPLTNMISMYDLIYWNSGGGNMSIFEASQGRFKGAPWENWDAYQRNSPVYHVKNVNTPLLLLHNDKDGAVDFTQGIEYYNALRRLKKPVIMVQYKGENHGLSKLENRKDYSVRMMEFFDHHLKGTDPSEWISAGIEQLNLDTHLESRMF</sequence>
<gene>
    <name evidence="5" type="ORF">EL17_20100</name>
</gene>
<accession>A0A074KX78</accession>
<dbReference type="RefSeq" id="WP_035078611.1">
    <property type="nucleotide sequence ID" value="NZ_JMIH01000028.1"/>
</dbReference>
<dbReference type="EMBL" id="JMIH01000028">
    <property type="protein sequence ID" value="KEO72208.1"/>
    <property type="molecule type" value="Genomic_DNA"/>
</dbReference>
<reference evidence="5 6" key="1">
    <citation type="submission" date="2014-04" db="EMBL/GenBank/DDBJ databases">
        <title>Characterization and application of a salt tolerant electro-active bacterium.</title>
        <authorList>
            <person name="Yang L."/>
            <person name="Wei S."/>
            <person name="Tay Q.X.M."/>
        </authorList>
    </citation>
    <scope>NUCLEOTIDE SEQUENCE [LARGE SCALE GENOMIC DNA]</scope>
    <source>
        <strain evidence="5 6">LY1</strain>
    </source>
</reference>
<comment type="caution">
    <text evidence="5">The sequence shown here is derived from an EMBL/GenBank/DDBJ whole genome shotgun (WGS) entry which is preliminary data.</text>
</comment>
<keyword evidence="3" id="KW-0732">Signal</keyword>
<dbReference type="Gene3D" id="2.120.10.30">
    <property type="entry name" value="TolB, C-terminal domain"/>
    <property type="match status" value="2"/>
</dbReference>
<dbReference type="InterPro" id="IPR029058">
    <property type="entry name" value="AB_hydrolase_fold"/>
</dbReference>